<name>A0A195F8B8_9HYME</name>
<dbReference type="EMBL" id="KQ981744">
    <property type="protein sequence ID" value="KYN36304.1"/>
    <property type="molecule type" value="Genomic_DNA"/>
</dbReference>
<evidence type="ECO:0000313" key="2">
    <source>
        <dbReference type="Proteomes" id="UP000078541"/>
    </source>
</evidence>
<reference evidence="1 2" key="1">
    <citation type="submission" date="2016-03" db="EMBL/GenBank/DDBJ databases">
        <title>Trachymyrmex septentrionalis WGS genome.</title>
        <authorList>
            <person name="Nygaard S."/>
            <person name="Hu H."/>
            <person name="Boomsma J."/>
            <person name="Zhang G."/>
        </authorList>
    </citation>
    <scope>NUCLEOTIDE SEQUENCE [LARGE SCALE GENOMIC DNA]</scope>
    <source>
        <strain evidence="1">Tsep2-gDNA-1</strain>
        <tissue evidence="1">Whole body</tissue>
    </source>
</reference>
<dbReference type="AlphaFoldDB" id="A0A195F8B8"/>
<sequence length="160" mass="18565">MDRFRGGRGKWIAHSSFQQEKKRQRVTISEAPENPHHCVAQCLERFYQQDDVLQCKTSNDALIGHCWCPRYAAKTITRTSFVSHSAVLRFPDRVCALETVEILNDVWMSWIRTARYPIRAILLTLHEDKRDVKELGFYNLKNPGSKGCKTRGTQIQKSQN</sequence>
<proteinExistence type="predicted"/>
<accession>A0A195F8B8</accession>
<protein>
    <submittedName>
        <fullName evidence="1">Uncharacterized protein</fullName>
    </submittedName>
</protein>
<gene>
    <name evidence="1" type="ORF">ALC56_09264</name>
</gene>
<organism evidence="1 2">
    <name type="scientific">Trachymyrmex septentrionalis</name>
    <dbReference type="NCBI Taxonomy" id="34720"/>
    <lineage>
        <taxon>Eukaryota</taxon>
        <taxon>Metazoa</taxon>
        <taxon>Ecdysozoa</taxon>
        <taxon>Arthropoda</taxon>
        <taxon>Hexapoda</taxon>
        <taxon>Insecta</taxon>
        <taxon>Pterygota</taxon>
        <taxon>Neoptera</taxon>
        <taxon>Endopterygota</taxon>
        <taxon>Hymenoptera</taxon>
        <taxon>Apocrita</taxon>
        <taxon>Aculeata</taxon>
        <taxon>Formicoidea</taxon>
        <taxon>Formicidae</taxon>
        <taxon>Myrmicinae</taxon>
        <taxon>Trachymyrmex</taxon>
    </lineage>
</organism>
<dbReference type="Proteomes" id="UP000078541">
    <property type="component" value="Unassembled WGS sequence"/>
</dbReference>
<evidence type="ECO:0000313" key="1">
    <source>
        <dbReference type="EMBL" id="KYN36304.1"/>
    </source>
</evidence>
<keyword evidence="2" id="KW-1185">Reference proteome</keyword>